<dbReference type="AlphaFoldDB" id="A0AAP0C833"/>
<evidence type="ECO:0000256" key="22">
    <source>
        <dbReference type="SAM" id="SignalP"/>
    </source>
</evidence>
<dbReference type="PROSITE" id="PS50948">
    <property type="entry name" value="PAN"/>
    <property type="match status" value="1"/>
</dbReference>
<dbReference type="GO" id="GO:0005886">
    <property type="term" value="C:plasma membrane"/>
    <property type="evidence" value="ECO:0007669"/>
    <property type="project" value="UniProtKB-SubCell"/>
</dbReference>
<evidence type="ECO:0000256" key="5">
    <source>
        <dbReference type="ARBA" id="ARBA00022679"/>
    </source>
</evidence>
<keyword evidence="10 19" id="KW-0418">Kinase</keyword>
<comment type="similarity">
    <text evidence="19">Belongs to the protein kinase superfamily. Ser/Thr protein kinase family.</text>
</comment>
<evidence type="ECO:0000256" key="21">
    <source>
        <dbReference type="SAM" id="Phobius"/>
    </source>
</evidence>
<dbReference type="InterPro" id="IPR000858">
    <property type="entry name" value="S_locus_glycoprot_dom"/>
</dbReference>
<feature type="binding site" evidence="20">
    <location>
        <position position="523"/>
    </location>
    <ligand>
        <name>ATP</name>
        <dbReference type="ChEBI" id="CHEBI:30616"/>
    </ligand>
</feature>
<accession>A0AAP0C833</accession>
<dbReference type="EC" id="2.7.11.1" evidence="19"/>
<dbReference type="GO" id="GO:0030246">
    <property type="term" value="F:carbohydrate binding"/>
    <property type="evidence" value="ECO:0007669"/>
    <property type="project" value="UniProtKB-KW"/>
</dbReference>
<dbReference type="Gene3D" id="3.30.200.20">
    <property type="entry name" value="Phosphorylase Kinase, domain 1"/>
    <property type="match status" value="1"/>
</dbReference>
<keyword evidence="27" id="KW-1185">Reference proteome</keyword>
<organism evidence="26 27">
    <name type="scientific">Deinandra increscens subsp. villosa</name>
    <dbReference type="NCBI Taxonomy" id="3103831"/>
    <lineage>
        <taxon>Eukaryota</taxon>
        <taxon>Viridiplantae</taxon>
        <taxon>Streptophyta</taxon>
        <taxon>Embryophyta</taxon>
        <taxon>Tracheophyta</taxon>
        <taxon>Spermatophyta</taxon>
        <taxon>Magnoliopsida</taxon>
        <taxon>eudicotyledons</taxon>
        <taxon>Gunneridae</taxon>
        <taxon>Pentapetalae</taxon>
        <taxon>asterids</taxon>
        <taxon>campanulids</taxon>
        <taxon>Asterales</taxon>
        <taxon>Asteraceae</taxon>
        <taxon>Asteroideae</taxon>
        <taxon>Heliantheae alliance</taxon>
        <taxon>Madieae</taxon>
        <taxon>Madiinae</taxon>
        <taxon>Deinandra</taxon>
    </lineage>
</organism>
<dbReference type="PANTHER" id="PTHR47974">
    <property type="entry name" value="OS07G0415500 PROTEIN"/>
    <property type="match status" value="1"/>
</dbReference>
<evidence type="ECO:0000256" key="15">
    <source>
        <dbReference type="ARBA" id="ARBA00023170"/>
    </source>
</evidence>
<comment type="subcellular location">
    <subcellularLocation>
        <location evidence="1">Cell membrane</location>
        <topology evidence="1">Single-pass type I membrane protein</topology>
    </subcellularLocation>
</comment>
<comment type="catalytic activity">
    <reaction evidence="18 19">
        <text>L-seryl-[protein] + ATP = O-phospho-L-seryl-[protein] + ADP + H(+)</text>
        <dbReference type="Rhea" id="RHEA:17989"/>
        <dbReference type="Rhea" id="RHEA-COMP:9863"/>
        <dbReference type="Rhea" id="RHEA-COMP:11604"/>
        <dbReference type="ChEBI" id="CHEBI:15378"/>
        <dbReference type="ChEBI" id="CHEBI:29999"/>
        <dbReference type="ChEBI" id="CHEBI:30616"/>
        <dbReference type="ChEBI" id="CHEBI:83421"/>
        <dbReference type="ChEBI" id="CHEBI:456216"/>
        <dbReference type="EC" id="2.7.11.1"/>
    </reaction>
</comment>
<dbReference type="Gene3D" id="2.90.10.10">
    <property type="entry name" value="Bulb-type lectin domain"/>
    <property type="match status" value="1"/>
</dbReference>
<evidence type="ECO:0000256" key="16">
    <source>
        <dbReference type="ARBA" id="ARBA00023180"/>
    </source>
</evidence>
<dbReference type="InterPro" id="IPR024171">
    <property type="entry name" value="SRK-like_kinase"/>
</dbReference>
<evidence type="ECO:0000256" key="3">
    <source>
        <dbReference type="ARBA" id="ARBA00022527"/>
    </source>
</evidence>
<evidence type="ECO:0000313" key="27">
    <source>
        <dbReference type="Proteomes" id="UP001408789"/>
    </source>
</evidence>
<keyword evidence="5 19" id="KW-0808">Transferase</keyword>
<dbReference type="PROSITE" id="PS50011">
    <property type="entry name" value="PROTEIN_KINASE_DOM"/>
    <property type="match status" value="1"/>
</dbReference>
<dbReference type="Pfam" id="PF08276">
    <property type="entry name" value="PAN_2"/>
    <property type="match status" value="1"/>
</dbReference>
<dbReference type="InterPro" id="IPR008271">
    <property type="entry name" value="Ser/Thr_kinase_AS"/>
</dbReference>
<dbReference type="CDD" id="cd14066">
    <property type="entry name" value="STKc_IRAK"/>
    <property type="match status" value="1"/>
</dbReference>
<dbReference type="EMBL" id="JBCNJP010000027">
    <property type="protein sequence ID" value="KAK9052009.1"/>
    <property type="molecule type" value="Genomic_DNA"/>
</dbReference>
<dbReference type="InterPro" id="IPR000719">
    <property type="entry name" value="Prot_kinase_dom"/>
</dbReference>
<reference evidence="26 27" key="1">
    <citation type="submission" date="2024-04" db="EMBL/GenBank/DDBJ databases">
        <title>The reference genome of an endangered Asteraceae, Deinandra increscens subsp. villosa, native to the Central Coast of California.</title>
        <authorList>
            <person name="Guilliams M."/>
            <person name="Hasenstab-Lehman K."/>
            <person name="Meyer R."/>
            <person name="Mcevoy S."/>
        </authorList>
    </citation>
    <scope>NUCLEOTIDE SEQUENCE [LARGE SCALE GENOMIC DNA]</scope>
    <source>
        <tissue evidence="26">Leaf</tissue>
    </source>
</reference>
<evidence type="ECO:0000256" key="8">
    <source>
        <dbReference type="ARBA" id="ARBA00022734"/>
    </source>
</evidence>
<dbReference type="GO" id="GO:0004674">
    <property type="term" value="F:protein serine/threonine kinase activity"/>
    <property type="evidence" value="ECO:0007669"/>
    <property type="project" value="UniProtKB-KW"/>
</dbReference>
<dbReference type="FunFam" id="2.90.10.10:FF:000002">
    <property type="entry name" value="Serine/threonine-protein kinase"/>
    <property type="match status" value="1"/>
</dbReference>
<comment type="catalytic activity">
    <reaction evidence="17 19">
        <text>L-threonyl-[protein] + ATP = O-phospho-L-threonyl-[protein] + ADP + H(+)</text>
        <dbReference type="Rhea" id="RHEA:46608"/>
        <dbReference type="Rhea" id="RHEA-COMP:11060"/>
        <dbReference type="Rhea" id="RHEA-COMP:11605"/>
        <dbReference type="ChEBI" id="CHEBI:15378"/>
        <dbReference type="ChEBI" id="CHEBI:30013"/>
        <dbReference type="ChEBI" id="CHEBI:30616"/>
        <dbReference type="ChEBI" id="CHEBI:61977"/>
        <dbReference type="ChEBI" id="CHEBI:456216"/>
        <dbReference type="EC" id="2.7.11.1"/>
    </reaction>
</comment>
<protein>
    <recommendedName>
        <fullName evidence="19">Receptor-like serine/threonine-protein kinase</fullName>
        <ecNumber evidence="19">2.7.11.1</ecNumber>
    </recommendedName>
</protein>
<dbReference type="PROSITE" id="PS00107">
    <property type="entry name" value="PROTEIN_KINASE_ATP"/>
    <property type="match status" value="1"/>
</dbReference>
<evidence type="ECO:0000259" key="23">
    <source>
        <dbReference type="PROSITE" id="PS50011"/>
    </source>
</evidence>
<keyword evidence="12 21" id="KW-1133">Transmembrane helix</keyword>
<evidence type="ECO:0000259" key="24">
    <source>
        <dbReference type="PROSITE" id="PS50927"/>
    </source>
</evidence>
<dbReference type="InterPro" id="IPR001480">
    <property type="entry name" value="Bulb-type_lectin_dom"/>
</dbReference>
<dbReference type="GO" id="GO:0005524">
    <property type="term" value="F:ATP binding"/>
    <property type="evidence" value="ECO:0007669"/>
    <property type="project" value="UniProtKB-UniRule"/>
</dbReference>
<evidence type="ECO:0000256" key="18">
    <source>
        <dbReference type="ARBA" id="ARBA00048679"/>
    </source>
</evidence>
<name>A0AAP0C833_9ASTR</name>
<dbReference type="Pfam" id="PF00954">
    <property type="entry name" value="S_locus_glycop"/>
    <property type="match status" value="1"/>
</dbReference>
<dbReference type="GO" id="GO:0048544">
    <property type="term" value="P:recognition of pollen"/>
    <property type="evidence" value="ECO:0007669"/>
    <property type="project" value="InterPro"/>
</dbReference>
<dbReference type="FunFam" id="3.30.200.20:FF:000370">
    <property type="entry name" value="Receptor-like protein kinase 4"/>
    <property type="match status" value="1"/>
</dbReference>
<dbReference type="SMART" id="SM00108">
    <property type="entry name" value="B_lectin"/>
    <property type="match status" value="1"/>
</dbReference>
<feature type="signal peptide" evidence="22">
    <location>
        <begin position="1"/>
        <end position="24"/>
    </location>
</feature>
<dbReference type="FunFam" id="1.10.510.10:FF:000227">
    <property type="entry name" value="Serine/threonine-protein kinase"/>
    <property type="match status" value="1"/>
</dbReference>
<evidence type="ECO:0000256" key="11">
    <source>
        <dbReference type="ARBA" id="ARBA00022840"/>
    </source>
</evidence>
<keyword evidence="4" id="KW-0597">Phosphoprotein</keyword>
<keyword evidence="8" id="KW-0430">Lectin</keyword>
<proteinExistence type="inferred from homology"/>
<evidence type="ECO:0000256" key="10">
    <source>
        <dbReference type="ARBA" id="ARBA00022777"/>
    </source>
</evidence>
<dbReference type="Pfam" id="PF01453">
    <property type="entry name" value="B_lectin"/>
    <property type="match status" value="1"/>
</dbReference>
<evidence type="ECO:0000256" key="17">
    <source>
        <dbReference type="ARBA" id="ARBA00047899"/>
    </source>
</evidence>
<evidence type="ECO:0000256" key="6">
    <source>
        <dbReference type="ARBA" id="ARBA00022692"/>
    </source>
</evidence>
<feature type="domain" description="Protein kinase" evidence="23">
    <location>
        <begin position="494"/>
        <end position="765"/>
    </location>
</feature>
<keyword evidence="13 21" id="KW-0472">Membrane</keyword>
<keyword evidence="15" id="KW-0675">Receptor</keyword>
<feature type="chain" id="PRO_5042993845" description="Receptor-like serine/threonine-protein kinase" evidence="22">
    <location>
        <begin position="25"/>
        <end position="819"/>
    </location>
</feature>
<keyword evidence="7 22" id="KW-0732">Signal</keyword>
<dbReference type="CDD" id="cd00028">
    <property type="entry name" value="B_lectin"/>
    <property type="match status" value="1"/>
</dbReference>
<evidence type="ECO:0000256" key="2">
    <source>
        <dbReference type="ARBA" id="ARBA00022475"/>
    </source>
</evidence>
<feature type="transmembrane region" description="Helical" evidence="21">
    <location>
        <begin position="443"/>
        <end position="465"/>
    </location>
</feature>
<evidence type="ECO:0000259" key="25">
    <source>
        <dbReference type="PROSITE" id="PS50948"/>
    </source>
</evidence>
<keyword evidence="11 19" id="KW-0067">ATP-binding</keyword>
<keyword evidence="14" id="KW-1015">Disulfide bond</keyword>
<dbReference type="PROSITE" id="PS50927">
    <property type="entry name" value="BULB_LECTIN"/>
    <property type="match status" value="1"/>
</dbReference>
<dbReference type="InterPro" id="IPR017441">
    <property type="entry name" value="Protein_kinase_ATP_BS"/>
</dbReference>
<dbReference type="InterPro" id="IPR003609">
    <property type="entry name" value="Pan_app"/>
</dbReference>
<keyword evidence="6 21" id="KW-0812">Transmembrane</keyword>
<dbReference type="InterPro" id="IPR036426">
    <property type="entry name" value="Bulb-type_lectin_dom_sf"/>
</dbReference>
<keyword evidence="9 19" id="KW-0547">Nucleotide-binding</keyword>
<dbReference type="Proteomes" id="UP001408789">
    <property type="component" value="Unassembled WGS sequence"/>
</dbReference>
<dbReference type="CDD" id="cd01098">
    <property type="entry name" value="PAN_AP_plant"/>
    <property type="match status" value="1"/>
</dbReference>
<feature type="domain" description="Apple" evidence="25">
    <location>
        <begin position="335"/>
        <end position="419"/>
    </location>
</feature>
<keyword evidence="2" id="KW-1003">Cell membrane</keyword>
<dbReference type="InterPro" id="IPR011009">
    <property type="entry name" value="Kinase-like_dom_sf"/>
</dbReference>
<evidence type="ECO:0000256" key="9">
    <source>
        <dbReference type="ARBA" id="ARBA00022741"/>
    </source>
</evidence>
<evidence type="ECO:0000256" key="20">
    <source>
        <dbReference type="PROSITE-ProRule" id="PRU10141"/>
    </source>
</evidence>
<sequence>MDYIAFHLIFHLFFIPVLISGADTLVVNQSLSGNQTLISLAGNFEMGFFKPGKLPNYYIGIWYKNIKTLTVVWVANRETPIHDRFSSKLKVQDGNLVLVNESNTPVWSTNMITTDKHASVVLLDDGNLVLRYGSSSSPPIWQSFDHPTHTFLPGNKLGYNKHTNTTQVMTSWRSREDPGVGLFSFEIVQQQKKYVLKWNRSIEYWSSGSWNGEFFSLIPEMRVPYVFSFNYIDNANESYFTYSFNDPSIISRLVIDVSGQIQQLTWMENSQEWYLFWSRPQKVCDVYAKCGTFSICNEQILPSCNCLAGFEPASWRDWNLSEFSGGCVRKTKLKCRIKEEKPGFILSYVPVNFLPTFYENKTLSLDESACRRSCLDDCSCGGYSFIDKTCRLWNSENLNSISLVFVSNDFNVEKFELNVKVASKDLQHPIKNTRYKKNDKVNLGVVIGSVIGVVFVLALALFIIYRKKRLVVGKTKMEGSLVAFVYRDLQRATKNFTEKLGSGGFGSVFKGVLHDSSIVAVKKLESVSQGEKQFRSEVSTIGTTQHVNLVRLRGFCAQGSSKLLVYDYMPNGSLDFHLFHKGLDSVLNWKTRYEIAVGIARGLVYLHEKCRDCIIHCDIKPENILLDADFCPKVADFGLAKLVGRDFSRVLTTMRGTRGYLAPEWLSGVPVTAKADVFSYGMMLFELVHGKRNSEQFQGSIFTFFPSLAANVVMGGGDILSLLDSRLNREASVEEVTKVCKVAYWCIQDEEHDRPSMSQVEHILEGVVEVKMPPIPQSVKFFIDDDMEDVPFFGTSSSIFNESSSTGSSQVHTSSLSGD</sequence>
<dbReference type="SMART" id="SM00220">
    <property type="entry name" value="S_TKc"/>
    <property type="match status" value="1"/>
</dbReference>
<dbReference type="SUPFAM" id="SSF56112">
    <property type="entry name" value="Protein kinase-like (PK-like)"/>
    <property type="match status" value="1"/>
</dbReference>
<comment type="caution">
    <text evidence="26">The sequence shown here is derived from an EMBL/GenBank/DDBJ whole genome shotgun (WGS) entry which is preliminary data.</text>
</comment>
<dbReference type="PIRSF" id="PIRSF000641">
    <property type="entry name" value="SRK"/>
    <property type="match status" value="1"/>
</dbReference>
<keyword evidence="3 19" id="KW-0723">Serine/threonine-protein kinase</keyword>
<dbReference type="PANTHER" id="PTHR47974:SF19">
    <property type="entry name" value="RECEPTOR-LIKE SERINE_THREONINE-PROTEIN KINASE"/>
    <property type="match status" value="1"/>
</dbReference>
<evidence type="ECO:0000256" key="7">
    <source>
        <dbReference type="ARBA" id="ARBA00022729"/>
    </source>
</evidence>
<evidence type="ECO:0000256" key="12">
    <source>
        <dbReference type="ARBA" id="ARBA00022989"/>
    </source>
</evidence>
<dbReference type="SUPFAM" id="SSF51110">
    <property type="entry name" value="alpha-D-mannose-specific plant lectins"/>
    <property type="match status" value="1"/>
</dbReference>
<dbReference type="PROSITE" id="PS00108">
    <property type="entry name" value="PROTEIN_KINASE_ST"/>
    <property type="match status" value="1"/>
</dbReference>
<evidence type="ECO:0000256" key="13">
    <source>
        <dbReference type="ARBA" id="ARBA00023136"/>
    </source>
</evidence>
<evidence type="ECO:0000256" key="19">
    <source>
        <dbReference type="PIRNR" id="PIRNR000641"/>
    </source>
</evidence>
<evidence type="ECO:0000313" key="26">
    <source>
        <dbReference type="EMBL" id="KAK9052009.1"/>
    </source>
</evidence>
<keyword evidence="16" id="KW-0325">Glycoprotein</keyword>
<dbReference type="Gene3D" id="1.10.510.10">
    <property type="entry name" value="Transferase(Phosphotransferase) domain 1"/>
    <property type="match status" value="1"/>
</dbReference>
<feature type="domain" description="Bulb-type lectin" evidence="24">
    <location>
        <begin position="22"/>
        <end position="143"/>
    </location>
</feature>
<gene>
    <name evidence="26" type="ORF">SSX86_028637</name>
</gene>
<evidence type="ECO:0000256" key="4">
    <source>
        <dbReference type="ARBA" id="ARBA00022553"/>
    </source>
</evidence>
<dbReference type="Pfam" id="PF00069">
    <property type="entry name" value="Pkinase"/>
    <property type="match status" value="1"/>
</dbReference>
<evidence type="ECO:0000256" key="1">
    <source>
        <dbReference type="ARBA" id="ARBA00004251"/>
    </source>
</evidence>
<evidence type="ECO:0000256" key="14">
    <source>
        <dbReference type="ARBA" id="ARBA00023157"/>
    </source>
</evidence>